<feature type="binding site" evidence="1">
    <location>
        <position position="277"/>
    </location>
    <ligand>
        <name>2-oxoglutarate</name>
        <dbReference type="ChEBI" id="CHEBI:16810"/>
    </ligand>
</feature>
<dbReference type="OrthoDB" id="545910at2759"/>
<sequence>MKRGALDSFVTLVAPKKPKYEASADKSSHASYPFAIPHLPAQFTEQLGFAPSEEGKPMNDQLDLDLVYYQPYIPSSIASGVFDFLRTELPFYRVKYNITRGSIQTQVNTPRFTTVFGVDETSRFTASGALVDAKSGRPIEASRYKCKPRPIPQCLDELRKITEGTTGETFNFCLVNYYADGQDSISYHSDDERFLGPNPAIASFSLGAKRDFLMKHKPIPPKQGGDVIQEEPKPIKLALGPGDMVLMRGKTQANWLHSIPKRAGAEAGRGRINITFRKAMVKGDGELLSV</sequence>
<dbReference type="Pfam" id="PF13532">
    <property type="entry name" value="2OG-FeII_Oxy_2"/>
    <property type="match status" value="1"/>
</dbReference>
<dbReference type="GO" id="GO:0051747">
    <property type="term" value="F:cytosine C-5 DNA demethylase activity"/>
    <property type="evidence" value="ECO:0007669"/>
    <property type="project" value="TreeGrafter"/>
</dbReference>
<feature type="binding site" evidence="1">
    <location>
        <position position="188"/>
    </location>
    <ligand>
        <name>2-oxoglutarate</name>
        <dbReference type="ChEBI" id="CHEBI:16810"/>
    </ligand>
</feature>
<comment type="caution">
    <text evidence="3">The sequence shown here is derived from an EMBL/GenBank/DDBJ whole genome shotgun (WGS) entry which is preliminary data.</text>
</comment>
<dbReference type="Proteomes" id="UP001140560">
    <property type="component" value="Unassembled WGS sequence"/>
</dbReference>
<dbReference type="PROSITE" id="PS51471">
    <property type="entry name" value="FE2OG_OXY"/>
    <property type="match status" value="1"/>
</dbReference>
<dbReference type="GO" id="GO:0035516">
    <property type="term" value="F:broad specificity oxidative DNA demethylase activity"/>
    <property type="evidence" value="ECO:0007669"/>
    <property type="project" value="TreeGrafter"/>
</dbReference>
<proteinExistence type="predicted"/>
<dbReference type="InterPro" id="IPR032852">
    <property type="entry name" value="ALKBH2"/>
</dbReference>
<evidence type="ECO:0000256" key="1">
    <source>
        <dbReference type="PIRSR" id="PIRSR632852-1"/>
    </source>
</evidence>
<protein>
    <recommendedName>
        <fullName evidence="2">Fe2OG dioxygenase domain-containing protein</fullName>
    </recommendedName>
</protein>
<evidence type="ECO:0000313" key="4">
    <source>
        <dbReference type="Proteomes" id="UP001140560"/>
    </source>
</evidence>
<dbReference type="AlphaFoldDB" id="A0A9W8YA58"/>
<dbReference type="EMBL" id="JAPEUY010000006">
    <property type="protein sequence ID" value="KAJ4372035.1"/>
    <property type="molecule type" value="Genomic_DNA"/>
</dbReference>
<feature type="binding site" evidence="1">
    <location>
        <position position="178"/>
    </location>
    <ligand>
        <name>2-oxoglutarate</name>
        <dbReference type="ChEBI" id="CHEBI:16810"/>
    </ligand>
</feature>
<dbReference type="GO" id="GO:0006307">
    <property type="term" value="P:DNA alkylation repair"/>
    <property type="evidence" value="ECO:0007669"/>
    <property type="project" value="TreeGrafter"/>
</dbReference>
<dbReference type="PANTHER" id="PTHR31573:SF1">
    <property type="entry name" value="DNA OXIDATIVE DEMETHYLASE ALKBH2"/>
    <property type="match status" value="1"/>
</dbReference>
<feature type="domain" description="Fe2OG dioxygenase" evidence="2">
    <location>
        <begin position="169"/>
        <end position="280"/>
    </location>
</feature>
<dbReference type="SUPFAM" id="SSF51197">
    <property type="entry name" value="Clavaminate synthase-like"/>
    <property type="match status" value="1"/>
</dbReference>
<feature type="binding site" evidence="1">
    <location>
        <position position="191"/>
    </location>
    <ligand>
        <name>substrate</name>
    </ligand>
</feature>
<feature type="binding site" evidence="1">
    <location>
        <position position="275"/>
    </location>
    <ligand>
        <name>2-oxoglutarate</name>
        <dbReference type="ChEBI" id="CHEBI:16810"/>
    </ligand>
</feature>
<keyword evidence="4" id="KW-1185">Reference proteome</keyword>
<feature type="binding site" evidence="1">
    <location>
        <position position="176"/>
    </location>
    <ligand>
        <name>2-oxoglutarate</name>
        <dbReference type="ChEBI" id="CHEBI:16810"/>
    </ligand>
</feature>
<dbReference type="InterPro" id="IPR005123">
    <property type="entry name" value="Oxoglu/Fe-dep_dioxygenase_dom"/>
</dbReference>
<reference evidence="3" key="1">
    <citation type="submission" date="2022-10" db="EMBL/GenBank/DDBJ databases">
        <title>Tapping the CABI collections for fungal endophytes: first genome assemblies for Collariella, Neodidymelliopsis, Ascochyta clinopodiicola, Didymella pomorum, Didymosphaeria variabile, Neocosmospora piperis and Neocucurbitaria cava.</title>
        <authorList>
            <person name="Hill R."/>
        </authorList>
    </citation>
    <scope>NUCLEOTIDE SEQUENCE</scope>
    <source>
        <strain evidence="3">IMI 356814</strain>
    </source>
</reference>
<dbReference type="InterPro" id="IPR037151">
    <property type="entry name" value="AlkB-like_sf"/>
</dbReference>
<accession>A0A9W8YA58</accession>
<feature type="binding site" evidence="1">
    <location>
        <position position="271"/>
    </location>
    <ligand>
        <name>2-oxoglutarate</name>
        <dbReference type="ChEBI" id="CHEBI:16810"/>
    </ligand>
</feature>
<dbReference type="Gene3D" id="2.60.120.590">
    <property type="entry name" value="Alpha-ketoglutarate-dependent dioxygenase AlkB-like"/>
    <property type="match status" value="1"/>
</dbReference>
<dbReference type="PANTHER" id="PTHR31573">
    <property type="entry name" value="ALPHA-KETOGLUTARATE-DEPENDENT DIOXYGENASE ALKB HOMOLOG 2"/>
    <property type="match status" value="1"/>
</dbReference>
<organism evidence="3 4">
    <name type="scientific">Neocucurbitaria cava</name>
    <dbReference type="NCBI Taxonomy" id="798079"/>
    <lineage>
        <taxon>Eukaryota</taxon>
        <taxon>Fungi</taxon>
        <taxon>Dikarya</taxon>
        <taxon>Ascomycota</taxon>
        <taxon>Pezizomycotina</taxon>
        <taxon>Dothideomycetes</taxon>
        <taxon>Pleosporomycetidae</taxon>
        <taxon>Pleosporales</taxon>
        <taxon>Pleosporineae</taxon>
        <taxon>Cucurbitariaceae</taxon>
        <taxon>Neocucurbitaria</taxon>
    </lineage>
</organism>
<dbReference type="GO" id="GO:0008198">
    <property type="term" value="F:ferrous iron binding"/>
    <property type="evidence" value="ECO:0007669"/>
    <property type="project" value="TreeGrafter"/>
</dbReference>
<evidence type="ECO:0000313" key="3">
    <source>
        <dbReference type="EMBL" id="KAJ4372035.1"/>
    </source>
</evidence>
<evidence type="ECO:0000259" key="2">
    <source>
        <dbReference type="PROSITE" id="PS51471"/>
    </source>
</evidence>
<gene>
    <name evidence="3" type="ORF">N0V83_003808</name>
</gene>
<feature type="binding site" evidence="1">
    <location>
        <position position="257"/>
    </location>
    <ligand>
        <name>2-oxoglutarate</name>
        <dbReference type="ChEBI" id="CHEBI:16810"/>
    </ligand>
</feature>
<dbReference type="InterPro" id="IPR027450">
    <property type="entry name" value="AlkB-like"/>
</dbReference>
<name>A0A9W8YA58_9PLEO</name>